<keyword evidence="3" id="KW-1185">Reference proteome</keyword>
<evidence type="ECO:0000313" key="3">
    <source>
        <dbReference type="Proteomes" id="UP001054889"/>
    </source>
</evidence>
<evidence type="ECO:0000313" key="2">
    <source>
        <dbReference type="EMBL" id="GJN23959.1"/>
    </source>
</evidence>
<feature type="region of interest" description="Disordered" evidence="1">
    <location>
        <begin position="57"/>
        <end position="120"/>
    </location>
</feature>
<comment type="caution">
    <text evidence="2">The sequence shown here is derived from an EMBL/GenBank/DDBJ whole genome shotgun (WGS) entry which is preliminary data.</text>
</comment>
<sequence>MGSSEVVESAMRSAKRRRMMPARSDDEATGFARSSRVGLVQRRLGSSTSLARWWLGSSTSLAPYPPPTVARGKGRPDPMPPPPPIAARGKGRPDLVSPPPPRWRVAREAGSDDGRVRVRHGVPPGRVVEANSTLDPDSCVAEFFDVAAGAGAGSVVAAMLFLRIPDSAEEALAFMAATASVGKGRG</sequence>
<protein>
    <submittedName>
        <fullName evidence="2">Uncharacterized protein</fullName>
    </submittedName>
</protein>
<dbReference type="AlphaFoldDB" id="A0AAV5EN25"/>
<name>A0AAV5EN25_ELECO</name>
<feature type="compositionally biased region" description="Basic and acidic residues" evidence="1">
    <location>
        <begin position="105"/>
        <end position="116"/>
    </location>
</feature>
<dbReference type="Proteomes" id="UP001054889">
    <property type="component" value="Unassembled WGS sequence"/>
</dbReference>
<gene>
    <name evidence="2" type="primary">gb11660</name>
    <name evidence="2" type="ORF">PR202_gb11660</name>
</gene>
<accession>A0AAV5EN25</accession>
<reference evidence="2" key="2">
    <citation type="submission" date="2021-12" db="EMBL/GenBank/DDBJ databases">
        <title>Resequencing data analysis of finger millet.</title>
        <authorList>
            <person name="Hatakeyama M."/>
            <person name="Aluri S."/>
            <person name="Balachadran M.T."/>
            <person name="Sivarajan S.R."/>
            <person name="Poveda L."/>
            <person name="Shimizu-Inatsugi R."/>
            <person name="Schlapbach R."/>
            <person name="Sreeman S.M."/>
            <person name="Shimizu K.K."/>
        </authorList>
    </citation>
    <scope>NUCLEOTIDE SEQUENCE</scope>
</reference>
<organism evidence="2 3">
    <name type="scientific">Eleusine coracana subsp. coracana</name>
    <dbReference type="NCBI Taxonomy" id="191504"/>
    <lineage>
        <taxon>Eukaryota</taxon>
        <taxon>Viridiplantae</taxon>
        <taxon>Streptophyta</taxon>
        <taxon>Embryophyta</taxon>
        <taxon>Tracheophyta</taxon>
        <taxon>Spermatophyta</taxon>
        <taxon>Magnoliopsida</taxon>
        <taxon>Liliopsida</taxon>
        <taxon>Poales</taxon>
        <taxon>Poaceae</taxon>
        <taxon>PACMAD clade</taxon>
        <taxon>Chloridoideae</taxon>
        <taxon>Cynodonteae</taxon>
        <taxon>Eleusininae</taxon>
        <taxon>Eleusine</taxon>
    </lineage>
</organism>
<dbReference type="EMBL" id="BQKI01000076">
    <property type="protein sequence ID" value="GJN23959.1"/>
    <property type="molecule type" value="Genomic_DNA"/>
</dbReference>
<reference evidence="2" key="1">
    <citation type="journal article" date="2018" name="DNA Res.">
        <title>Multiple hybrid de novo genome assembly of finger millet, an orphan allotetraploid crop.</title>
        <authorList>
            <person name="Hatakeyama M."/>
            <person name="Aluri S."/>
            <person name="Balachadran M.T."/>
            <person name="Sivarajan S.R."/>
            <person name="Patrignani A."/>
            <person name="Gruter S."/>
            <person name="Poveda L."/>
            <person name="Shimizu-Inatsugi R."/>
            <person name="Baeten J."/>
            <person name="Francoijs K.J."/>
            <person name="Nataraja K.N."/>
            <person name="Reddy Y.A.N."/>
            <person name="Phadnis S."/>
            <person name="Ravikumar R.L."/>
            <person name="Schlapbach R."/>
            <person name="Sreeman S.M."/>
            <person name="Shimizu K.K."/>
        </authorList>
    </citation>
    <scope>NUCLEOTIDE SEQUENCE</scope>
</reference>
<feature type="region of interest" description="Disordered" evidence="1">
    <location>
        <begin position="1"/>
        <end position="31"/>
    </location>
</feature>
<proteinExistence type="predicted"/>
<evidence type="ECO:0000256" key="1">
    <source>
        <dbReference type="SAM" id="MobiDB-lite"/>
    </source>
</evidence>